<name>A0ACC2FW75_DALPE</name>
<keyword evidence="2" id="KW-1185">Reference proteome</keyword>
<protein>
    <submittedName>
        <fullName evidence="1">Uncharacterized protein</fullName>
    </submittedName>
</protein>
<sequence length="142" mass="15824">MVPLGPVLTPRFLGPGQGVCPWRSRQEDGERGQRGGAETGSKTTAAAAFLSSPILFTSLQSWMEWDRWYGDRDLPTKRRSSPSERNGEGRRRADKKPGAQIATATEKDQEDKINDLEKRWATERRNACPGLSLGTERCCDCL</sequence>
<proteinExistence type="predicted"/>
<organism evidence="1 2">
    <name type="scientific">Dallia pectoralis</name>
    <name type="common">Alaska blackfish</name>
    <dbReference type="NCBI Taxonomy" id="75939"/>
    <lineage>
        <taxon>Eukaryota</taxon>
        <taxon>Metazoa</taxon>
        <taxon>Chordata</taxon>
        <taxon>Craniata</taxon>
        <taxon>Vertebrata</taxon>
        <taxon>Euteleostomi</taxon>
        <taxon>Actinopterygii</taxon>
        <taxon>Neopterygii</taxon>
        <taxon>Teleostei</taxon>
        <taxon>Protacanthopterygii</taxon>
        <taxon>Esociformes</taxon>
        <taxon>Umbridae</taxon>
        <taxon>Dallia</taxon>
    </lineage>
</organism>
<gene>
    <name evidence="1" type="ORF">DPEC_G00245770</name>
</gene>
<reference evidence="1" key="1">
    <citation type="submission" date="2021-05" db="EMBL/GenBank/DDBJ databases">
        <authorList>
            <person name="Pan Q."/>
            <person name="Jouanno E."/>
            <person name="Zahm M."/>
            <person name="Klopp C."/>
            <person name="Cabau C."/>
            <person name="Louis A."/>
            <person name="Berthelot C."/>
            <person name="Parey E."/>
            <person name="Roest Crollius H."/>
            <person name="Montfort J."/>
            <person name="Robinson-Rechavi M."/>
            <person name="Bouchez O."/>
            <person name="Lampietro C."/>
            <person name="Lopez Roques C."/>
            <person name="Donnadieu C."/>
            <person name="Postlethwait J."/>
            <person name="Bobe J."/>
            <person name="Dillon D."/>
            <person name="Chandos A."/>
            <person name="von Hippel F."/>
            <person name="Guiguen Y."/>
        </authorList>
    </citation>
    <scope>NUCLEOTIDE SEQUENCE</scope>
    <source>
        <strain evidence="1">YG-Jan2019</strain>
    </source>
</reference>
<accession>A0ACC2FW75</accession>
<evidence type="ECO:0000313" key="2">
    <source>
        <dbReference type="Proteomes" id="UP001157502"/>
    </source>
</evidence>
<comment type="caution">
    <text evidence="1">The sequence shown here is derived from an EMBL/GenBank/DDBJ whole genome shotgun (WGS) entry which is preliminary data.</text>
</comment>
<dbReference type="Proteomes" id="UP001157502">
    <property type="component" value="Chromosome 21"/>
</dbReference>
<evidence type="ECO:0000313" key="1">
    <source>
        <dbReference type="EMBL" id="KAJ7995551.1"/>
    </source>
</evidence>
<dbReference type="EMBL" id="CM055748">
    <property type="protein sequence ID" value="KAJ7995551.1"/>
    <property type="molecule type" value="Genomic_DNA"/>
</dbReference>